<sequence length="261" mass="29585">MTQRNLYIAFIFTIISVYSVSAQTNRTKTLINAALHGWEYEVRAGFSIGGTSPIPLPAEIRSINSYNPSLAISLEGNMTKWIEPTKKWGIVTGIRLESRKMKTDATVKNYNMEIIASDGGRLKGNWTGKVSTNVNNSYLTLPVLAAYKINDRWHMKAGVYASYILEREFSGNVYDGYLREENPTGDKVSIEGDKSAKYDFSEELRHFQWGVQAGADWLAFKHLKVYADLTWGLNDIFKKDFTTISFAMYPIYLNIGFAYAF</sequence>
<evidence type="ECO:0000313" key="14">
    <source>
        <dbReference type="Proteomes" id="UP000434604"/>
    </source>
</evidence>
<dbReference type="Proteomes" id="UP000434604">
    <property type="component" value="Unassembled WGS sequence"/>
</dbReference>
<organism evidence="6 10">
    <name type="scientific">Bacteroides xylanisolvens</name>
    <dbReference type="NCBI Taxonomy" id="371601"/>
    <lineage>
        <taxon>Bacteria</taxon>
        <taxon>Pseudomonadati</taxon>
        <taxon>Bacteroidota</taxon>
        <taxon>Bacteroidia</taxon>
        <taxon>Bacteroidales</taxon>
        <taxon>Bacteroidaceae</taxon>
        <taxon>Bacteroides</taxon>
    </lineage>
</organism>
<dbReference type="Proteomes" id="UP000284495">
    <property type="component" value="Unassembled WGS sequence"/>
</dbReference>
<gene>
    <name evidence="6" type="ORF">B5E52_06645</name>
    <name evidence="9" type="ORF">DW027_09190</name>
    <name evidence="8" type="ORF">DW042_10175</name>
    <name evidence="7" type="ORF">DW075_15635</name>
    <name evidence="4" type="ORF">GA398_01505</name>
    <name evidence="3" type="ORF">GA560_13925</name>
    <name evidence="2" type="ORF">K8V07_19595</name>
    <name evidence="5" type="ORF">LDZ35_08880</name>
</gene>
<reference evidence="2" key="5">
    <citation type="journal article" date="2021" name="PeerJ">
        <title>Extensive microbial diversity within the chicken gut microbiome revealed by metagenomics and culture.</title>
        <authorList>
            <person name="Gilroy R."/>
            <person name="Ravi A."/>
            <person name="Getino M."/>
            <person name="Pursley I."/>
            <person name="Horton D.L."/>
            <person name="Alikhan N.F."/>
            <person name="Baker D."/>
            <person name="Gharbi K."/>
            <person name="Hall N."/>
            <person name="Watson M."/>
            <person name="Adriaenssens E.M."/>
            <person name="Foster-Nyarko E."/>
            <person name="Jarju S."/>
            <person name="Secka A."/>
            <person name="Antonio M."/>
            <person name="Oren A."/>
            <person name="Chaudhuri R.R."/>
            <person name="La Ragione R."/>
            <person name="Hildebrand F."/>
            <person name="Pallen M.J."/>
        </authorList>
    </citation>
    <scope>NUCLEOTIDE SEQUENCE</scope>
    <source>
        <strain evidence="2">CHK154-13316</strain>
    </source>
</reference>
<comment type="caution">
    <text evidence="6">The sequence shown here is derived from an EMBL/GenBank/DDBJ whole genome shotgun (WGS) entry which is preliminary data.</text>
</comment>
<dbReference type="RefSeq" id="WP_004317272.1">
    <property type="nucleotide sequence ID" value="NZ_CABKPA010000035.1"/>
</dbReference>
<evidence type="ECO:0000313" key="3">
    <source>
        <dbReference type="EMBL" id="KAB6081724.1"/>
    </source>
</evidence>
<dbReference type="EMBL" id="NFLW01000009">
    <property type="protein sequence ID" value="OUQ71626.1"/>
    <property type="molecule type" value="Genomic_DNA"/>
</dbReference>
<evidence type="ECO:0000313" key="5">
    <source>
        <dbReference type="EMBL" id="MCA4523322.1"/>
    </source>
</evidence>
<name>A0A1Y4VQX2_9BACE</name>
<dbReference type="InterPro" id="IPR025665">
    <property type="entry name" value="Beta-barrel_OMP_2"/>
</dbReference>
<dbReference type="Proteomes" id="UP000196036">
    <property type="component" value="Unassembled WGS sequence"/>
</dbReference>
<dbReference type="Pfam" id="PF13568">
    <property type="entry name" value="OMP_b-brl_2"/>
    <property type="match status" value="1"/>
</dbReference>
<dbReference type="Proteomes" id="UP000747074">
    <property type="component" value="Unassembled WGS sequence"/>
</dbReference>
<evidence type="ECO:0000259" key="1">
    <source>
        <dbReference type="Pfam" id="PF13568"/>
    </source>
</evidence>
<evidence type="ECO:0000313" key="12">
    <source>
        <dbReference type="Proteomes" id="UP000284495"/>
    </source>
</evidence>
<evidence type="ECO:0000313" key="4">
    <source>
        <dbReference type="EMBL" id="KAB6149945.1"/>
    </source>
</evidence>
<reference evidence="5" key="7">
    <citation type="submission" date="2023-08" db="EMBL/GenBank/DDBJ databases">
        <title>Mucin Metabolism Genes Underlie the Key Renovations of Bacteroides xylanisolvens Genomes in Captive Great Apes.</title>
        <authorList>
            <person name="Nishida A.H."/>
        </authorList>
    </citation>
    <scope>NUCLEOTIDE SEQUENCE</scope>
    <source>
        <strain evidence="5">P19.10B</strain>
    </source>
</reference>
<reference evidence="6" key="2">
    <citation type="journal article" date="2018" name="BMC Genomics">
        <title>Whole genome sequencing and function prediction of 133 gut anaerobes isolated from chicken caecum in pure cultures.</title>
        <authorList>
            <person name="Medvecky M."/>
            <person name="Cejkova D."/>
            <person name="Polansky O."/>
            <person name="Karasova D."/>
            <person name="Kubasova T."/>
            <person name="Cizek A."/>
            <person name="Rychlik I."/>
        </authorList>
    </citation>
    <scope>NUCLEOTIDE SEQUENCE</scope>
    <source>
        <strain evidence="6">An109</strain>
    </source>
</reference>
<evidence type="ECO:0000313" key="2">
    <source>
        <dbReference type="EMBL" id="HJG14115.1"/>
    </source>
</evidence>
<reference evidence="2" key="6">
    <citation type="submission" date="2021-09" db="EMBL/GenBank/DDBJ databases">
        <authorList>
            <person name="Gilroy R."/>
        </authorList>
    </citation>
    <scope>NUCLEOTIDE SEQUENCE</scope>
    <source>
        <strain evidence="2">CHK154-13316</strain>
    </source>
</reference>
<dbReference type="EMBL" id="WDED01000002">
    <property type="protein sequence ID" value="KAB6149945.1"/>
    <property type="molecule type" value="Genomic_DNA"/>
</dbReference>
<dbReference type="Proteomes" id="UP000474077">
    <property type="component" value="Unassembled WGS sequence"/>
</dbReference>
<dbReference type="EMBL" id="QROO01000009">
    <property type="protein sequence ID" value="RHL38907.1"/>
    <property type="molecule type" value="Genomic_DNA"/>
</dbReference>
<reference evidence="11 12" key="3">
    <citation type="submission" date="2018-08" db="EMBL/GenBank/DDBJ databases">
        <title>A genome reference for cultivated species of the human gut microbiota.</title>
        <authorList>
            <person name="Zou Y."/>
            <person name="Xue W."/>
            <person name="Luo G."/>
        </authorList>
    </citation>
    <scope>NUCLEOTIDE SEQUENCE [LARGE SCALE GENOMIC DNA]</scope>
    <source>
        <strain evidence="9 12">AF38-2</strain>
        <strain evidence="8 11">AF39-6AC</strain>
        <strain evidence="7 13">AF46-11NS</strain>
    </source>
</reference>
<accession>A0A1Y4VQX2</accession>
<dbReference type="Proteomes" id="UP000285503">
    <property type="component" value="Unassembled WGS sequence"/>
</dbReference>
<dbReference type="AlphaFoldDB" id="A0A1Y4VQX2"/>
<evidence type="ECO:0000313" key="15">
    <source>
        <dbReference type="Proteomes" id="UP000474077"/>
    </source>
</evidence>
<evidence type="ECO:0000313" key="10">
    <source>
        <dbReference type="Proteomes" id="UP000196036"/>
    </source>
</evidence>
<dbReference type="Proteomes" id="UP001197958">
    <property type="component" value="Unassembled WGS sequence"/>
</dbReference>
<dbReference type="EMBL" id="QRNE01000091">
    <property type="protein sequence ID" value="RHK23894.1"/>
    <property type="molecule type" value="Genomic_DNA"/>
</dbReference>
<evidence type="ECO:0000313" key="13">
    <source>
        <dbReference type="Proteomes" id="UP000285503"/>
    </source>
</evidence>
<reference evidence="10" key="1">
    <citation type="submission" date="2017-04" db="EMBL/GenBank/DDBJ databases">
        <title>Function of individual gut microbiota members based on whole genome sequencing of pure cultures obtained from chicken caecum.</title>
        <authorList>
            <person name="Medvecky M."/>
            <person name="Cejkova D."/>
            <person name="Polansky O."/>
            <person name="Karasova D."/>
            <person name="Kubasova T."/>
            <person name="Cizek A."/>
            <person name="Rychlik I."/>
        </authorList>
    </citation>
    <scope>NUCLEOTIDE SEQUENCE [LARGE SCALE GENOMIC DNA]</scope>
    <source>
        <strain evidence="10">An109</strain>
    </source>
</reference>
<evidence type="ECO:0000313" key="6">
    <source>
        <dbReference type="EMBL" id="OUQ71626.1"/>
    </source>
</evidence>
<reference evidence="14 15" key="4">
    <citation type="journal article" date="2019" name="Nat. Med.">
        <title>A library of human gut bacterial isolates paired with longitudinal multiomics data enables mechanistic microbiome research.</title>
        <authorList>
            <person name="Poyet M."/>
            <person name="Groussin M."/>
            <person name="Gibbons S.M."/>
            <person name="Avila-Pacheco J."/>
            <person name="Jiang X."/>
            <person name="Kearney S.M."/>
            <person name="Perrotta A.R."/>
            <person name="Berdy B."/>
            <person name="Zhao S."/>
            <person name="Lieberman T.D."/>
            <person name="Swanson P.K."/>
            <person name="Smith M."/>
            <person name="Roesemann S."/>
            <person name="Alexander J.E."/>
            <person name="Rich S.A."/>
            <person name="Livny J."/>
            <person name="Vlamakis H."/>
            <person name="Clish C."/>
            <person name="Bullock K."/>
            <person name="Deik A."/>
            <person name="Scott J."/>
            <person name="Pierce K.A."/>
            <person name="Xavier R.J."/>
            <person name="Alm E.J."/>
        </authorList>
    </citation>
    <scope>NUCLEOTIDE SEQUENCE [LARGE SCALE GENOMIC DNA]</scope>
    <source>
        <strain evidence="4 14">BIOML-A58</strain>
        <strain evidence="3 15">BIOML-A73</strain>
    </source>
</reference>
<feature type="domain" description="Outer membrane protein beta-barrel" evidence="1">
    <location>
        <begin position="22"/>
        <end position="237"/>
    </location>
</feature>
<dbReference type="EMBL" id="QROC01000011">
    <property type="protein sequence ID" value="RHK97376.1"/>
    <property type="molecule type" value="Genomic_DNA"/>
</dbReference>
<dbReference type="GeneID" id="69481391"/>
<evidence type="ECO:0000313" key="11">
    <source>
        <dbReference type="Proteomes" id="UP000284417"/>
    </source>
</evidence>
<evidence type="ECO:0000313" key="9">
    <source>
        <dbReference type="EMBL" id="RHL38907.1"/>
    </source>
</evidence>
<evidence type="ECO:0000313" key="8">
    <source>
        <dbReference type="EMBL" id="RHK97376.1"/>
    </source>
</evidence>
<proteinExistence type="predicted"/>
<dbReference type="Proteomes" id="UP000284417">
    <property type="component" value="Unassembled WGS sequence"/>
</dbReference>
<dbReference type="EMBL" id="DYVL01000213">
    <property type="protein sequence ID" value="HJG14115.1"/>
    <property type="molecule type" value="Genomic_DNA"/>
</dbReference>
<protein>
    <submittedName>
        <fullName evidence="2">PorT family protein</fullName>
    </submittedName>
</protein>
<dbReference type="EMBL" id="WDER01000036">
    <property type="protein sequence ID" value="KAB6081724.1"/>
    <property type="molecule type" value="Genomic_DNA"/>
</dbReference>
<dbReference type="EMBL" id="JAIWWW010000021">
    <property type="protein sequence ID" value="MCA4523322.1"/>
    <property type="molecule type" value="Genomic_DNA"/>
</dbReference>
<evidence type="ECO:0000313" key="7">
    <source>
        <dbReference type="EMBL" id="RHK23894.1"/>
    </source>
</evidence>